<protein>
    <recommendedName>
        <fullName evidence="5">NADH-quinone oxidoreductase subunit N</fullName>
        <ecNumber evidence="5">7.1.1.-</ecNumber>
    </recommendedName>
    <alternativeName>
        <fullName evidence="5">NADH dehydrogenase I subunit N</fullName>
    </alternativeName>
    <alternativeName>
        <fullName evidence="5">NDH-1 subunit N</fullName>
    </alternativeName>
</protein>
<proteinExistence type="inferred from homology"/>
<dbReference type="GO" id="GO:0008137">
    <property type="term" value="F:NADH dehydrogenase (ubiquinone) activity"/>
    <property type="evidence" value="ECO:0007669"/>
    <property type="project" value="InterPro"/>
</dbReference>
<dbReference type="InterPro" id="IPR010096">
    <property type="entry name" value="NADH-Q_OxRdtase_suN/2"/>
</dbReference>
<comment type="caution">
    <text evidence="9">The sequence shown here is derived from an EMBL/GenBank/DDBJ whole genome shotgun (WGS) entry which is preliminary data.</text>
</comment>
<evidence type="ECO:0000313" key="9">
    <source>
        <dbReference type="EMBL" id="GIH76185.1"/>
    </source>
</evidence>
<feature type="transmembrane region" description="Helical" evidence="5">
    <location>
        <begin position="588"/>
        <end position="608"/>
    </location>
</feature>
<feature type="compositionally biased region" description="Gly residues" evidence="7">
    <location>
        <begin position="568"/>
        <end position="579"/>
    </location>
</feature>
<evidence type="ECO:0000256" key="5">
    <source>
        <dbReference type="HAMAP-Rule" id="MF_00445"/>
    </source>
</evidence>
<keyword evidence="4 5" id="KW-0472">Membrane</keyword>
<feature type="transmembrane region" description="Helical" evidence="5">
    <location>
        <begin position="324"/>
        <end position="348"/>
    </location>
</feature>
<comment type="similarity">
    <text evidence="5">Belongs to the complex I subunit 2 family.</text>
</comment>
<feature type="transmembrane region" description="Helical" evidence="5">
    <location>
        <begin position="288"/>
        <end position="312"/>
    </location>
</feature>
<keyword evidence="5" id="KW-0874">Quinone</keyword>
<evidence type="ECO:0000256" key="4">
    <source>
        <dbReference type="ARBA" id="ARBA00023136"/>
    </source>
</evidence>
<comment type="function">
    <text evidence="5">NDH-1 shuttles electrons from NADH, via FMN and iron-sulfur (Fe-S) centers, to quinones in the respiratory chain. The immediate electron acceptor for the enzyme in this species is believed to be a menaquinone. Couples the redox reaction to proton translocation (for every two electrons transferred, four hydrogen ions are translocated across the cytoplasmic membrane), and thus conserves the redox energy in a proton gradient.</text>
</comment>
<feature type="transmembrane region" description="Helical" evidence="5">
    <location>
        <begin position="38"/>
        <end position="60"/>
    </location>
</feature>
<evidence type="ECO:0000256" key="6">
    <source>
        <dbReference type="RuleBase" id="RU000320"/>
    </source>
</evidence>
<feature type="region of interest" description="Disordered" evidence="7">
    <location>
        <begin position="537"/>
        <end position="579"/>
    </location>
</feature>
<feature type="domain" description="NADH:quinone oxidoreductase/Mrp antiporter transmembrane" evidence="8">
    <location>
        <begin position="164"/>
        <end position="236"/>
    </location>
</feature>
<comment type="subunit">
    <text evidence="5">NDH-1 is composed of 14 different subunits. Subunits NuoA, H, J, K, L, M, N constitute the membrane sector of the complex.</text>
</comment>
<feature type="transmembrane region" description="Helical" evidence="5">
    <location>
        <begin position="144"/>
        <end position="161"/>
    </location>
</feature>
<dbReference type="HAMAP" id="MF_00445">
    <property type="entry name" value="NDH1_NuoN_1"/>
    <property type="match status" value="1"/>
</dbReference>
<name>A0A8J3RJS1_9ACTN</name>
<feature type="transmembrane region" description="Helical" evidence="5">
    <location>
        <begin position="199"/>
        <end position="220"/>
    </location>
</feature>
<comment type="subcellular location">
    <subcellularLocation>
        <location evidence="5">Cell membrane</location>
        <topology evidence="5">Multi-pass membrane protein</topology>
    </subcellularLocation>
    <subcellularLocation>
        <location evidence="1">Endomembrane system</location>
        <topology evidence="1">Multi-pass membrane protein</topology>
    </subcellularLocation>
    <subcellularLocation>
        <location evidence="6">Membrane</location>
        <topology evidence="6">Multi-pass membrane protein</topology>
    </subcellularLocation>
</comment>
<dbReference type="GO" id="GO:0050136">
    <property type="term" value="F:NADH dehydrogenase (quinone) (non-electrogenic) activity"/>
    <property type="evidence" value="ECO:0007669"/>
    <property type="project" value="UniProtKB-UniRule"/>
</dbReference>
<feature type="domain" description="NADH:quinone oxidoreductase/Mrp antiporter transmembrane" evidence="8">
    <location>
        <begin position="289"/>
        <end position="501"/>
    </location>
</feature>
<feature type="transmembrane region" description="Helical" evidence="5">
    <location>
        <begin position="491"/>
        <end position="512"/>
    </location>
</feature>
<dbReference type="GO" id="GO:0048038">
    <property type="term" value="F:quinone binding"/>
    <property type="evidence" value="ECO:0007669"/>
    <property type="project" value="UniProtKB-KW"/>
</dbReference>
<sequence>MIQQIDYYAIAPPLILALTAGLVLLLDAFLPRKPHARAVLDGVTLAGVLGALGFVVSQALRDGPAMRTFCVPEGLTGPARAGLGTLAPAGGENTAGGPFGAAAGPPCSFVVDGFTLVFAGLALVAGVIVMLMSMAELSSRDIPVGEWYFLLLCVLVGAVTLPAARDLIMLVVALELVSLPVFALTALRRYDGRGSEAAVKLFLVSVVSTAVMLFGVSLLYGMTGTVYLDRLARTLQASVPWSVEGLGRNQAIFGVGDPGQALAQAAGQTSSLPAHTSSLQIAYDLPPVVSVAVVLVIAGFAFKVAAVPFHAWAADVYQGAPLPVAALLSVISKAAGFAGLILVLVAALHSQIATWAPIIAIIAALTMTAGNLLALRQRNAVRLLAWSSVAQSGYILAPLGVEAPEAVGASIAYLVFYAAMNLGAFTVVMLVSRWSERGELDDYRGLASRSPAAGLALAFFLICLAGLPPGLAGLFAKIVVFREIVDGGGPWLAIVMAINTVVGLYYYVAWAVRVFTPARVASADVPVTRETEIAVTGETGAGTGHGGAVTEAGAEKSSGDPVMREAGAGTGSGGAGTSAGTGGARGGWLPVGVAIALAGIVAVAFSVAPQLVLDLVPALFTASR</sequence>
<dbReference type="Proteomes" id="UP000616724">
    <property type="component" value="Unassembled WGS sequence"/>
</dbReference>
<organism evidence="9 10">
    <name type="scientific">Planobispora longispora</name>
    <dbReference type="NCBI Taxonomy" id="28887"/>
    <lineage>
        <taxon>Bacteria</taxon>
        <taxon>Bacillati</taxon>
        <taxon>Actinomycetota</taxon>
        <taxon>Actinomycetes</taxon>
        <taxon>Streptosporangiales</taxon>
        <taxon>Streptosporangiaceae</taxon>
        <taxon>Planobispora</taxon>
    </lineage>
</organism>
<dbReference type="EC" id="7.1.1.-" evidence="5"/>
<keyword evidence="2 5" id="KW-0812">Transmembrane</keyword>
<dbReference type="RefSeq" id="WP_203890795.1">
    <property type="nucleotide sequence ID" value="NZ_BOOH01000019.1"/>
</dbReference>
<evidence type="ECO:0000313" key="10">
    <source>
        <dbReference type="Proteomes" id="UP000616724"/>
    </source>
</evidence>
<dbReference type="Pfam" id="PF00361">
    <property type="entry name" value="Proton_antipo_M"/>
    <property type="match status" value="2"/>
</dbReference>
<evidence type="ECO:0000259" key="8">
    <source>
        <dbReference type="Pfam" id="PF00361"/>
    </source>
</evidence>
<evidence type="ECO:0000256" key="7">
    <source>
        <dbReference type="SAM" id="MobiDB-lite"/>
    </source>
</evidence>
<feature type="transmembrane region" description="Helical" evidence="5">
    <location>
        <begin position="381"/>
        <end position="399"/>
    </location>
</feature>
<evidence type="ECO:0000256" key="1">
    <source>
        <dbReference type="ARBA" id="ARBA00004127"/>
    </source>
</evidence>
<dbReference type="GO" id="GO:0012505">
    <property type="term" value="C:endomembrane system"/>
    <property type="evidence" value="ECO:0007669"/>
    <property type="project" value="UniProtKB-SubCell"/>
</dbReference>
<keyword evidence="5" id="KW-1278">Translocase</keyword>
<dbReference type="GO" id="GO:0005886">
    <property type="term" value="C:plasma membrane"/>
    <property type="evidence" value="ECO:0007669"/>
    <property type="project" value="UniProtKB-SubCell"/>
</dbReference>
<feature type="transmembrane region" description="Helical" evidence="5">
    <location>
        <begin position="6"/>
        <end position="26"/>
    </location>
</feature>
<keyword evidence="3 5" id="KW-1133">Transmembrane helix</keyword>
<keyword evidence="5" id="KW-1003">Cell membrane</keyword>
<keyword evidence="5" id="KW-0520">NAD</keyword>
<keyword evidence="5" id="KW-0813">Transport</keyword>
<dbReference type="GO" id="GO:0042773">
    <property type="term" value="P:ATP synthesis coupled electron transport"/>
    <property type="evidence" value="ECO:0007669"/>
    <property type="project" value="InterPro"/>
</dbReference>
<feature type="transmembrane region" description="Helical" evidence="5">
    <location>
        <begin position="452"/>
        <end position="471"/>
    </location>
</feature>
<evidence type="ECO:0000256" key="2">
    <source>
        <dbReference type="ARBA" id="ARBA00022692"/>
    </source>
</evidence>
<feature type="transmembrane region" description="Helical" evidence="5">
    <location>
        <begin position="167"/>
        <end position="187"/>
    </location>
</feature>
<keyword evidence="10" id="KW-1185">Reference proteome</keyword>
<comment type="catalytic activity">
    <reaction evidence="5">
        <text>a quinone + NADH + 5 H(+)(in) = a quinol + NAD(+) + 4 H(+)(out)</text>
        <dbReference type="Rhea" id="RHEA:57888"/>
        <dbReference type="ChEBI" id="CHEBI:15378"/>
        <dbReference type="ChEBI" id="CHEBI:24646"/>
        <dbReference type="ChEBI" id="CHEBI:57540"/>
        <dbReference type="ChEBI" id="CHEBI:57945"/>
        <dbReference type="ChEBI" id="CHEBI:132124"/>
    </reaction>
</comment>
<feature type="transmembrane region" description="Helical" evidence="5">
    <location>
        <begin position="113"/>
        <end position="132"/>
    </location>
</feature>
<gene>
    <name evidence="5" type="primary">nuoN</name>
    <name evidence="9" type="ORF">Plo01_26140</name>
</gene>
<dbReference type="AlphaFoldDB" id="A0A8J3RJS1"/>
<feature type="transmembrane region" description="Helical" evidence="5">
    <location>
        <begin position="411"/>
        <end position="431"/>
    </location>
</feature>
<evidence type="ECO:0000256" key="3">
    <source>
        <dbReference type="ARBA" id="ARBA00022989"/>
    </source>
</evidence>
<dbReference type="EMBL" id="BOOH01000019">
    <property type="protein sequence ID" value="GIH76185.1"/>
    <property type="molecule type" value="Genomic_DNA"/>
</dbReference>
<dbReference type="PANTHER" id="PTHR22773">
    <property type="entry name" value="NADH DEHYDROGENASE"/>
    <property type="match status" value="1"/>
</dbReference>
<dbReference type="InterPro" id="IPR001750">
    <property type="entry name" value="ND/Mrp_TM"/>
</dbReference>
<reference evidence="9 10" key="1">
    <citation type="submission" date="2021-01" db="EMBL/GenBank/DDBJ databases">
        <title>Whole genome shotgun sequence of Planobispora longispora NBRC 13918.</title>
        <authorList>
            <person name="Komaki H."/>
            <person name="Tamura T."/>
        </authorList>
    </citation>
    <scope>NUCLEOTIDE SEQUENCE [LARGE SCALE GENOMIC DNA]</scope>
    <source>
        <strain evidence="9 10">NBRC 13918</strain>
    </source>
</reference>
<feature type="transmembrane region" description="Helical" evidence="5">
    <location>
        <begin position="354"/>
        <end position="374"/>
    </location>
</feature>
<accession>A0A8J3RJS1</accession>